<dbReference type="Gene3D" id="1.10.260.40">
    <property type="entry name" value="lambda repressor-like DNA-binding domains"/>
    <property type="match status" value="1"/>
</dbReference>
<dbReference type="InterPro" id="IPR001387">
    <property type="entry name" value="Cro/C1-type_HTH"/>
</dbReference>
<organism evidence="3 4">
    <name type="scientific">Anoxybacteroides rupiense</name>
    <dbReference type="NCBI Taxonomy" id="311460"/>
    <lineage>
        <taxon>Bacteria</taxon>
        <taxon>Bacillati</taxon>
        <taxon>Bacillota</taxon>
        <taxon>Bacilli</taxon>
        <taxon>Bacillales</taxon>
        <taxon>Anoxybacillaceae</taxon>
        <taxon>Anoxybacteroides</taxon>
    </lineage>
</organism>
<dbReference type="CDD" id="cd00093">
    <property type="entry name" value="HTH_XRE"/>
    <property type="match status" value="1"/>
</dbReference>
<evidence type="ECO:0000313" key="4">
    <source>
        <dbReference type="Proteomes" id="UP001339962"/>
    </source>
</evidence>
<name>A0ABD5IS16_9BACL</name>
<dbReference type="Pfam" id="PF01381">
    <property type="entry name" value="HTH_3"/>
    <property type="match status" value="1"/>
</dbReference>
<dbReference type="SUPFAM" id="SSF47413">
    <property type="entry name" value="lambda repressor-like DNA-binding domains"/>
    <property type="match status" value="1"/>
</dbReference>
<keyword evidence="1" id="KW-0238">DNA-binding</keyword>
<proteinExistence type="predicted"/>
<dbReference type="EMBL" id="JARTLI010000004">
    <property type="protein sequence ID" value="MED5050756.1"/>
    <property type="molecule type" value="Genomic_DNA"/>
</dbReference>
<accession>A0ABD5IS16</accession>
<dbReference type="AlphaFoldDB" id="A0ABD5IS16"/>
<dbReference type="InterPro" id="IPR010982">
    <property type="entry name" value="Lambda_DNA-bd_dom_sf"/>
</dbReference>
<protein>
    <submittedName>
        <fullName evidence="3">Helix-turn-helix transcriptional regulator</fullName>
    </submittedName>
</protein>
<evidence type="ECO:0000256" key="1">
    <source>
        <dbReference type="ARBA" id="ARBA00023125"/>
    </source>
</evidence>
<evidence type="ECO:0000313" key="3">
    <source>
        <dbReference type="EMBL" id="MED5050756.1"/>
    </source>
</evidence>
<gene>
    <name evidence="3" type="ORF">P9850_02575</name>
</gene>
<dbReference type="PROSITE" id="PS50943">
    <property type="entry name" value="HTH_CROC1"/>
    <property type="match status" value="1"/>
</dbReference>
<reference evidence="3 4" key="1">
    <citation type="submission" date="2023-03" db="EMBL/GenBank/DDBJ databases">
        <title>Bacillus Genome Sequencing.</title>
        <authorList>
            <person name="Dunlap C."/>
        </authorList>
    </citation>
    <scope>NUCLEOTIDE SEQUENCE [LARGE SCALE GENOMIC DNA]</scope>
    <source>
        <strain evidence="3 4">NRS-38</strain>
    </source>
</reference>
<dbReference type="GO" id="GO:0003677">
    <property type="term" value="F:DNA binding"/>
    <property type="evidence" value="ECO:0007669"/>
    <property type="project" value="UniProtKB-KW"/>
</dbReference>
<comment type="caution">
    <text evidence="3">The sequence shown here is derived from an EMBL/GenBank/DDBJ whole genome shotgun (WGS) entry which is preliminary data.</text>
</comment>
<evidence type="ECO:0000259" key="2">
    <source>
        <dbReference type="PROSITE" id="PS50943"/>
    </source>
</evidence>
<dbReference type="SMART" id="SM00530">
    <property type="entry name" value="HTH_XRE"/>
    <property type="match status" value="1"/>
</dbReference>
<dbReference type="PANTHER" id="PTHR46558:SF11">
    <property type="entry name" value="HTH-TYPE TRANSCRIPTIONAL REGULATOR XRE"/>
    <property type="match status" value="1"/>
</dbReference>
<dbReference type="RefSeq" id="WP_183186449.1">
    <property type="nucleotide sequence ID" value="NZ_JACIDF010000002.1"/>
</dbReference>
<feature type="domain" description="HTH cro/C1-type" evidence="2">
    <location>
        <begin position="9"/>
        <end position="63"/>
    </location>
</feature>
<dbReference type="PANTHER" id="PTHR46558">
    <property type="entry name" value="TRACRIPTIONAL REGULATORY PROTEIN-RELATED-RELATED"/>
    <property type="match status" value="1"/>
</dbReference>
<dbReference type="Proteomes" id="UP001339962">
    <property type="component" value="Unassembled WGS sequence"/>
</dbReference>
<sequence length="164" mass="18018">MANTLGSRIGEFRKKKGMTQDQLAEYIGVSSQAVSKWENDLSCPDITLLPQLADYFHVTVDELLRGGKSKVVQVVSEEERKDFNKMLLKVFVHSEQGDIVKVNVPLGLIKAALEIGMQLPQISCHDALKNIDLQAILLMAESGVIGKIVEVKSANGDNVEVVIE</sequence>